<keyword evidence="11" id="KW-1185">Reference proteome</keyword>
<proteinExistence type="inferred from homology"/>
<gene>
    <name evidence="10" type="ORF">CANCADRAFT_105161</name>
</gene>
<feature type="binding site" evidence="9">
    <location>
        <position position="64"/>
    </location>
    <ligand>
        <name>S-adenosyl-L-methionine</name>
        <dbReference type="ChEBI" id="CHEBI:59789"/>
    </ligand>
</feature>
<evidence type="ECO:0000256" key="1">
    <source>
        <dbReference type="ARBA" id="ARBA00000724"/>
    </source>
</evidence>
<dbReference type="Pfam" id="PF04072">
    <property type="entry name" value="LCM"/>
    <property type="match status" value="1"/>
</dbReference>
<comment type="similarity">
    <text evidence="2 8">Belongs to the methyltransferase superfamily. LCMT family.</text>
</comment>
<reference evidence="11" key="1">
    <citation type="submission" date="2016-02" db="EMBL/GenBank/DDBJ databases">
        <title>Comparative genomics of biotechnologically important yeasts.</title>
        <authorList>
            <consortium name="DOE Joint Genome Institute"/>
            <person name="Riley R."/>
            <person name="Haridas S."/>
            <person name="Wolfe K.H."/>
            <person name="Lopes M.R."/>
            <person name="Hittinger C.T."/>
            <person name="Goker M."/>
            <person name="Salamov A."/>
            <person name="Wisecaver J."/>
            <person name="Long T.M."/>
            <person name="Aerts A.L."/>
            <person name="Barry K."/>
            <person name="Choi C."/>
            <person name="Clum A."/>
            <person name="Coughlan A.Y."/>
            <person name="Deshpande S."/>
            <person name="Douglass A.P."/>
            <person name="Hanson S.J."/>
            <person name="Klenk H.-P."/>
            <person name="Labutti K."/>
            <person name="Lapidus A."/>
            <person name="Lindquist E."/>
            <person name="Lipzen A."/>
            <person name="Meier-Kolthoff J.P."/>
            <person name="Ohm R.A."/>
            <person name="Otillar R.P."/>
            <person name="Pangilinan J."/>
            <person name="Peng Y."/>
            <person name="Rokas A."/>
            <person name="Rosa C.A."/>
            <person name="Scheuner C."/>
            <person name="Sibirny A.A."/>
            <person name="Slot J.C."/>
            <person name="Stielow J.B."/>
            <person name="Sun H."/>
            <person name="Kurtzman C.P."/>
            <person name="Blackwell M."/>
            <person name="Jeffries T.W."/>
            <person name="Grigoriev I.V."/>
        </authorList>
    </citation>
    <scope>NUCLEOTIDE SEQUENCE [LARGE SCALE GENOMIC DNA]</scope>
    <source>
        <strain evidence="11">NRRL Y-17796</strain>
    </source>
</reference>
<keyword evidence="6 8" id="KW-0808">Transferase</keyword>
<dbReference type="InterPro" id="IPR007213">
    <property type="entry name" value="Ppm1/Ppm2/Tcmp"/>
</dbReference>
<evidence type="ECO:0000256" key="7">
    <source>
        <dbReference type="ARBA" id="ARBA00022691"/>
    </source>
</evidence>
<evidence type="ECO:0000256" key="2">
    <source>
        <dbReference type="ARBA" id="ARBA00010703"/>
    </source>
</evidence>
<dbReference type="PANTHER" id="PTHR13600:SF21">
    <property type="entry name" value="LEUCINE CARBOXYL METHYLTRANSFERASE 1"/>
    <property type="match status" value="1"/>
</dbReference>
<name>A0A1E4TF98_9ASCO</name>
<evidence type="ECO:0000256" key="8">
    <source>
        <dbReference type="PIRNR" id="PIRNR016305"/>
    </source>
</evidence>
<comment type="function">
    <text evidence="8">Methylates the carboxyl group of the C-terminal leucine residue of protein phosphatase 2A catalytic subunits to form alpha-leucine ester residues.</text>
</comment>
<dbReference type="InterPro" id="IPR029063">
    <property type="entry name" value="SAM-dependent_MTases_sf"/>
</dbReference>
<accession>A0A1E4TF98</accession>
<protein>
    <recommendedName>
        <fullName evidence="4 8">Leucine carboxyl methyltransferase 1</fullName>
        <ecNumber evidence="3 8">2.1.1.233</ecNumber>
    </recommendedName>
</protein>
<dbReference type="GO" id="GO:0032259">
    <property type="term" value="P:methylation"/>
    <property type="evidence" value="ECO:0007669"/>
    <property type="project" value="UniProtKB-KW"/>
</dbReference>
<keyword evidence="5 8" id="KW-0489">Methyltransferase</keyword>
<organism evidence="10 11">
    <name type="scientific">Tortispora caseinolytica NRRL Y-17796</name>
    <dbReference type="NCBI Taxonomy" id="767744"/>
    <lineage>
        <taxon>Eukaryota</taxon>
        <taxon>Fungi</taxon>
        <taxon>Dikarya</taxon>
        <taxon>Ascomycota</taxon>
        <taxon>Saccharomycotina</taxon>
        <taxon>Trigonopsidomycetes</taxon>
        <taxon>Trigonopsidales</taxon>
        <taxon>Trigonopsidaceae</taxon>
        <taxon>Tortispora</taxon>
    </lineage>
</organism>
<dbReference type="PANTHER" id="PTHR13600">
    <property type="entry name" value="LEUCINE CARBOXYL METHYLTRANSFERASE"/>
    <property type="match status" value="1"/>
</dbReference>
<feature type="binding site" evidence="9">
    <location>
        <position position="88"/>
    </location>
    <ligand>
        <name>S-adenosyl-L-methionine</name>
        <dbReference type="ChEBI" id="CHEBI:59789"/>
    </ligand>
</feature>
<dbReference type="GO" id="GO:0018423">
    <property type="term" value="F:protein C-terminal leucine carboxyl O-methyltransferase activity"/>
    <property type="evidence" value="ECO:0007669"/>
    <property type="project" value="UniProtKB-EC"/>
</dbReference>
<dbReference type="EMBL" id="KV453842">
    <property type="protein sequence ID" value="ODV90348.1"/>
    <property type="molecule type" value="Genomic_DNA"/>
</dbReference>
<evidence type="ECO:0000256" key="6">
    <source>
        <dbReference type="ARBA" id="ARBA00022679"/>
    </source>
</evidence>
<evidence type="ECO:0000256" key="9">
    <source>
        <dbReference type="PIRSR" id="PIRSR016305-1"/>
    </source>
</evidence>
<evidence type="ECO:0000256" key="4">
    <source>
        <dbReference type="ARBA" id="ARBA00017497"/>
    </source>
</evidence>
<sequence>MRRNLHRNRRTNVVMQTDLDALGARWSCVAAGYMQDPYIELLSAAQSLRVSRKLPVINRGTFLRTVAIDGLIETLAQREEHLQVVSLGAGSDTRPFRLLDKHAHLTYHEIDFKESVDVKSRVILSTKALRDVCGVSEDPEEDAQYAEIRGSRYSNHGLDLKVADGRLVGVKDVTTIILSECCLCYMTPDEASHVLKWVQTHFSDTTRRGIVMYEPLRGADKNDSFARVMFENLAIRGLSLLTVNEYPTTEAQISRLQAAIEGQSKGYGWSMLELEDMWNRNHPDRQLDDIERLDEREEWVLLAKHYGIFCACTDDERFDSWNLKT</sequence>
<dbReference type="OrthoDB" id="203237at2759"/>
<evidence type="ECO:0000256" key="3">
    <source>
        <dbReference type="ARBA" id="ARBA00012834"/>
    </source>
</evidence>
<feature type="binding site" evidence="9">
    <location>
        <position position="180"/>
    </location>
    <ligand>
        <name>S-adenosyl-L-methionine</name>
        <dbReference type="ChEBI" id="CHEBI:59789"/>
    </ligand>
</feature>
<comment type="catalytic activity">
    <reaction evidence="1 8">
        <text>[phosphatase 2A protein]-C-terminal L-leucine + S-adenosyl-L-methionine = [phosphatase 2A protein]-C-terminal L-leucine methyl ester + S-adenosyl-L-homocysteine</text>
        <dbReference type="Rhea" id="RHEA:48544"/>
        <dbReference type="Rhea" id="RHEA-COMP:12134"/>
        <dbReference type="Rhea" id="RHEA-COMP:12135"/>
        <dbReference type="ChEBI" id="CHEBI:57856"/>
        <dbReference type="ChEBI" id="CHEBI:59789"/>
        <dbReference type="ChEBI" id="CHEBI:90516"/>
        <dbReference type="ChEBI" id="CHEBI:90517"/>
        <dbReference type="EC" id="2.1.1.233"/>
    </reaction>
</comment>
<dbReference type="Proteomes" id="UP000095023">
    <property type="component" value="Unassembled WGS sequence"/>
</dbReference>
<dbReference type="InterPro" id="IPR016651">
    <property type="entry name" value="LCMT1"/>
</dbReference>
<dbReference type="AlphaFoldDB" id="A0A1E4TF98"/>
<evidence type="ECO:0000256" key="5">
    <source>
        <dbReference type="ARBA" id="ARBA00022603"/>
    </source>
</evidence>
<dbReference type="PIRSF" id="PIRSF016305">
    <property type="entry name" value="LCM_mtfrase"/>
    <property type="match status" value="1"/>
</dbReference>
<evidence type="ECO:0000313" key="10">
    <source>
        <dbReference type="EMBL" id="ODV90348.1"/>
    </source>
</evidence>
<evidence type="ECO:0000313" key="11">
    <source>
        <dbReference type="Proteomes" id="UP000095023"/>
    </source>
</evidence>
<dbReference type="SUPFAM" id="SSF53335">
    <property type="entry name" value="S-adenosyl-L-methionine-dependent methyltransferases"/>
    <property type="match status" value="1"/>
</dbReference>
<dbReference type="Gene3D" id="3.40.50.150">
    <property type="entry name" value="Vaccinia Virus protein VP39"/>
    <property type="match status" value="1"/>
</dbReference>
<keyword evidence="7 8" id="KW-0949">S-adenosyl-L-methionine</keyword>
<dbReference type="EC" id="2.1.1.233" evidence="3 8"/>